<dbReference type="SUPFAM" id="SSF103473">
    <property type="entry name" value="MFS general substrate transporter"/>
    <property type="match status" value="1"/>
</dbReference>
<feature type="transmembrane region" description="Helical" evidence="6">
    <location>
        <begin position="318"/>
        <end position="335"/>
    </location>
</feature>
<dbReference type="AlphaFoldDB" id="A0A7W7XDI5"/>
<dbReference type="InterPro" id="IPR036259">
    <property type="entry name" value="MFS_trans_sf"/>
</dbReference>
<reference evidence="7 8" key="1">
    <citation type="submission" date="2020-08" db="EMBL/GenBank/DDBJ databases">
        <title>Genomic Encyclopedia of Type Strains, Phase III (KMG-III): the genomes of soil and plant-associated and newly described type strains.</title>
        <authorList>
            <person name="Whitman W."/>
        </authorList>
    </citation>
    <scope>NUCLEOTIDE SEQUENCE [LARGE SCALE GENOMIC DNA]</scope>
    <source>
        <strain evidence="7 8">SFB5A</strain>
    </source>
</reference>
<feature type="transmembrane region" description="Helical" evidence="6">
    <location>
        <begin position="228"/>
        <end position="249"/>
    </location>
</feature>
<dbReference type="Proteomes" id="UP000582643">
    <property type="component" value="Unassembled WGS sequence"/>
</dbReference>
<evidence type="ECO:0000256" key="1">
    <source>
        <dbReference type="ARBA" id="ARBA00004651"/>
    </source>
</evidence>
<feature type="transmembrane region" description="Helical" evidence="6">
    <location>
        <begin position="293"/>
        <end position="312"/>
    </location>
</feature>
<evidence type="ECO:0000313" key="8">
    <source>
        <dbReference type="Proteomes" id="UP000582643"/>
    </source>
</evidence>
<gene>
    <name evidence="7" type="ORF">GGE06_004433</name>
</gene>
<keyword evidence="4 6" id="KW-1133">Transmembrane helix</keyword>
<evidence type="ECO:0000256" key="3">
    <source>
        <dbReference type="ARBA" id="ARBA00022692"/>
    </source>
</evidence>
<feature type="transmembrane region" description="Helical" evidence="6">
    <location>
        <begin position="261"/>
        <end position="281"/>
    </location>
</feature>
<evidence type="ECO:0000256" key="2">
    <source>
        <dbReference type="ARBA" id="ARBA00022475"/>
    </source>
</evidence>
<feature type="transmembrane region" description="Helical" evidence="6">
    <location>
        <begin position="57"/>
        <end position="79"/>
    </location>
</feature>
<dbReference type="PANTHER" id="PTHR23513">
    <property type="entry name" value="INTEGRAL MEMBRANE EFFLUX PROTEIN-RELATED"/>
    <property type="match status" value="1"/>
</dbReference>
<comment type="subcellular location">
    <subcellularLocation>
        <location evidence="1">Cell membrane</location>
        <topology evidence="1">Multi-pass membrane protein</topology>
    </subcellularLocation>
</comment>
<evidence type="ECO:0000256" key="4">
    <source>
        <dbReference type="ARBA" id="ARBA00022989"/>
    </source>
</evidence>
<dbReference type="Gene3D" id="1.20.1250.20">
    <property type="entry name" value="MFS general substrate transporter like domains"/>
    <property type="match status" value="1"/>
</dbReference>
<dbReference type="GO" id="GO:0022857">
    <property type="term" value="F:transmembrane transporter activity"/>
    <property type="evidence" value="ECO:0007669"/>
    <property type="project" value="InterPro"/>
</dbReference>
<dbReference type="Pfam" id="PF07690">
    <property type="entry name" value="MFS_1"/>
    <property type="match status" value="1"/>
</dbReference>
<evidence type="ECO:0000256" key="6">
    <source>
        <dbReference type="SAM" id="Phobius"/>
    </source>
</evidence>
<organism evidence="7 8">
    <name type="scientific">Streptomyces nymphaeiformis</name>
    <dbReference type="NCBI Taxonomy" id="2663842"/>
    <lineage>
        <taxon>Bacteria</taxon>
        <taxon>Bacillati</taxon>
        <taxon>Actinomycetota</taxon>
        <taxon>Actinomycetes</taxon>
        <taxon>Kitasatosporales</taxon>
        <taxon>Streptomycetaceae</taxon>
        <taxon>Streptomyces</taxon>
    </lineage>
</organism>
<keyword evidence="8" id="KW-1185">Reference proteome</keyword>
<dbReference type="InterPro" id="IPR011701">
    <property type="entry name" value="MFS"/>
</dbReference>
<sequence length="413" mass="41977">MAAAPTRPVAPPSAPHPLRTRSFRLLFTGRALSLLGDAAIPAALALAVLEATGSTSALALVLACAMVPKLLLLPVGGVVGDRFDARTVALTTDVVRCATQLLVGVQLLGGTPSLAVLAVAEALGGAAGAFAMPTGSPLIKGTVTEESLHRANAAMGVAQSATRLAGPALAGTLVLTVGPGWAFVLDSATFAVSALLLTAVRVKRVAIPRRSLRADLAEGWQEVRSRDWYWTSLIGHSAWNGAAAVLMTLGPAIAVNRLGGGTTWVVLLQVGAVGFLLGALLADRVRPRHPVLVANLGLATYALPLALLALAAPAPVTIAAYGLAQAGLGFLSPVWETAVQRAVPAHALARVSSYDWLLSLAAMPLGYALAPLAASTWGPRVPLLVAAVVVGGCCAGTALVPGVRRFTATAHRG</sequence>
<name>A0A7W7XDI5_9ACTN</name>
<feature type="transmembrane region" description="Helical" evidence="6">
    <location>
        <begin position="356"/>
        <end position="377"/>
    </location>
</feature>
<protein>
    <submittedName>
        <fullName evidence="7">MFS family permease</fullName>
    </submittedName>
</protein>
<evidence type="ECO:0000256" key="5">
    <source>
        <dbReference type="ARBA" id="ARBA00023136"/>
    </source>
</evidence>
<keyword evidence="3 6" id="KW-0812">Transmembrane</keyword>
<evidence type="ECO:0000313" key="7">
    <source>
        <dbReference type="EMBL" id="MBB4983491.1"/>
    </source>
</evidence>
<dbReference type="InterPro" id="IPR022324">
    <property type="entry name" value="Bacilysin_exporter_BacE_put"/>
</dbReference>
<dbReference type="PANTHER" id="PTHR23513:SF11">
    <property type="entry name" value="STAPHYLOFERRIN A TRANSPORTER"/>
    <property type="match status" value="1"/>
</dbReference>
<dbReference type="PRINTS" id="PR01988">
    <property type="entry name" value="EXPORTERBACE"/>
</dbReference>
<feature type="transmembrane region" description="Helical" evidence="6">
    <location>
        <begin position="383"/>
        <end position="403"/>
    </location>
</feature>
<dbReference type="CDD" id="cd06173">
    <property type="entry name" value="MFS_MefA_like"/>
    <property type="match status" value="1"/>
</dbReference>
<comment type="caution">
    <text evidence="7">The sequence shown here is derived from an EMBL/GenBank/DDBJ whole genome shotgun (WGS) entry which is preliminary data.</text>
</comment>
<keyword evidence="5 6" id="KW-0472">Membrane</keyword>
<accession>A0A7W7XDI5</accession>
<keyword evidence="2" id="KW-1003">Cell membrane</keyword>
<dbReference type="EMBL" id="JACHJY010000006">
    <property type="protein sequence ID" value="MBB4983491.1"/>
    <property type="molecule type" value="Genomic_DNA"/>
</dbReference>
<dbReference type="GO" id="GO:0005886">
    <property type="term" value="C:plasma membrane"/>
    <property type="evidence" value="ECO:0007669"/>
    <property type="project" value="UniProtKB-SubCell"/>
</dbReference>
<proteinExistence type="predicted"/>
<dbReference type="RefSeq" id="WP_116159237.1">
    <property type="nucleotide sequence ID" value="NZ_JACHJY010000006.1"/>
</dbReference>